<dbReference type="CDD" id="cd06661">
    <property type="entry name" value="GGCT_like"/>
    <property type="match status" value="1"/>
</dbReference>
<dbReference type="InterPro" id="IPR036568">
    <property type="entry name" value="GGCT-like_sf"/>
</dbReference>
<dbReference type="SUPFAM" id="SSF110857">
    <property type="entry name" value="Gamma-glutamyl cyclotransferase-like"/>
    <property type="match status" value="1"/>
</dbReference>
<protein>
    <submittedName>
        <fullName evidence="1">Gamma-glutamylcyclotransferase</fullName>
    </submittedName>
</protein>
<evidence type="ECO:0000313" key="1">
    <source>
        <dbReference type="EMBL" id="MBM3275227.1"/>
    </source>
</evidence>
<dbReference type="AlphaFoldDB" id="A0A937X5M5"/>
<reference evidence="1 2" key="1">
    <citation type="submission" date="2019-03" db="EMBL/GenBank/DDBJ databases">
        <title>Lake Tanganyika Metagenome-Assembled Genomes (MAGs).</title>
        <authorList>
            <person name="Tran P."/>
        </authorList>
    </citation>
    <scope>NUCLEOTIDE SEQUENCE [LARGE SCALE GENOMIC DNA]</scope>
    <source>
        <strain evidence="1">K_DeepCast_65m_m2_236</strain>
    </source>
</reference>
<proteinExistence type="predicted"/>
<sequence length="145" mass="16430">MTQPKVWTFFYGSYINKRALAEVDFAPDQLEVARLGGFDIEIRPRANLVPSTCGMVYGILASPTHAELDRLYAHARDVLGETYLPQAVLVETLDGRYVPALCYICPEMADRPPDPAYIDHIVEPARAYGFPEWYLDEVESFKNLD</sequence>
<gene>
    <name evidence="1" type="ORF">FJZ00_08735</name>
</gene>
<organism evidence="1 2">
    <name type="scientific">Candidatus Tanganyikabacteria bacterium</name>
    <dbReference type="NCBI Taxonomy" id="2961651"/>
    <lineage>
        <taxon>Bacteria</taxon>
        <taxon>Bacillati</taxon>
        <taxon>Candidatus Sericytochromatia</taxon>
        <taxon>Candidatus Tanganyikabacteria</taxon>
    </lineage>
</organism>
<evidence type="ECO:0000313" key="2">
    <source>
        <dbReference type="Proteomes" id="UP000703893"/>
    </source>
</evidence>
<dbReference type="EMBL" id="VGJX01000494">
    <property type="protein sequence ID" value="MBM3275227.1"/>
    <property type="molecule type" value="Genomic_DNA"/>
</dbReference>
<dbReference type="Gene3D" id="3.10.490.10">
    <property type="entry name" value="Gamma-glutamyl cyclotransferase-like"/>
    <property type="match status" value="1"/>
</dbReference>
<dbReference type="Proteomes" id="UP000703893">
    <property type="component" value="Unassembled WGS sequence"/>
</dbReference>
<dbReference type="InterPro" id="IPR013024">
    <property type="entry name" value="GGCT-like"/>
</dbReference>
<name>A0A937X5M5_9BACT</name>
<accession>A0A937X5M5</accession>
<comment type="caution">
    <text evidence="1">The sequence shown here is derived from an EMBL/GenBank/DDBJ whole genome shotgun (WGS) entry which is preliminary data.</text>
</comment>